<feature type="domain" description="ABC transporter" evidence="5">
    <location>
        <begin position="2"/>
        <end position="228"/>
    </location>
</feature>
<gene>
    <name evidence="6" type="ORF">GA0061102_100938</name>
</gene>
<evidence type="ECO:0000259" key="5">
    <source>
        <dbReference type="PROSITE" id="PS50893"/>
    </source>
</evidence>
<dbReference type="PANTHER" id="PTHR42788:SF19">
    <property type="entry name" value="ALIPHATIC SULFONATES IMPORT ATP-BINDING PROTEIN SSUB 2"/>
    <property type="match status" value="1"/>
</dbReference>
<dbReference type="SUPFAM" id="SSF52540">
    <property type="entry name" value="P-loop containing nucleoside triphosphate hydrolases"/>
    <property type="match status" value="1"/>
</dbReference>
<keyword evidence="4 6" id="KW-0067">ATP-binding</keyword>
<dbReference type="STRING" id="411945.GA0061102_100938"/>
<dbReference type="Gene3D" id="3.40.50.300">
    <property type="entry name" value="P-loop containing nucleotide triphosphate hydrolases"/>
    <property type="match status" value="1"/>
</dbReference>
<evidence type="ECO:0000256" key="3">
    <source>
        <dbReference type="ARBA" id="ARBA00022741"/>
    </source>
</evidence>
<accession>A0A1C3V629</accession>
<evidence type="ECO:0000256" key="2">
    <source>
        <dbReference type="ARBA" id="ARBA00022448"/>
    </source>
</evidence>
<evidence type="ECO:0000313" key="7">
    <source>
        <dbReference type="Proteomes" id="UP000199435"/>
    </source>
</evidence>
<keyword evidence="7" id="KW-1185">Reference proteome</keyword>
<proteinExistence type="inferred from homology"/>
<dbReference type="InterPro" id="IPR003593">
    <property type="entry name" value="AAA+_ATPase"/>
</dbReference>
<dbReference type="InterPro" id="IPR050166">
    <property type="entry name" value="ABC_transporter_ATP-bind"/>
</dbReference>
<dbReference type="AlphaFoldDB" id="A0A1C3V629"/>
<dbReference type="OrthoDB" id="9807242at2"/>
<evidence type="ECO:0000256" key="1">
    <source>
        <dbReference type="ARBA" id="ARBA00005417"/>
    </source>
</evidence>
<dbReference type="EMBL" id="FMAH01000009">
    <property type="protein sequence ID" value="SCB23173.1"/>
    <property type="molecule type" value="Genomic_DNA"/>
</dbReference>
<dbReference type="Pfam" id="PF00005">
    <property type="entry name" value="ABC_tran"/>
    <property type="match status" value="1"/>
</dbReference>
<organism evidence="6 7">
    <name type="scientific">Rhizobium miluonense</name>
    <dbReference type="NCBI Taxonomy" id="411945"/>
    <lineage>
        <taxon>Bacteria</taxon>
        <taxon>Pseudomonadati</taxon>
        <taxon>Pseudomonadota</taxon>
        <taxon>Alphaproteobacteria</taxon>
        <taxon>Hyphomicrobiales</taxon>
        <taxon>Rhizobiaceae</taxon>
        <taxon>Rhizobium/Agrobacterium group</taxon>
        <taxon>Rhizobium</taxon>
    </lineage>
</organism>
<dbReference type="PROSITE" id="PS50893">
    <property type="entry name" value="ABC_TRANSPORTER_2"/>
    <property type="match status" value="1"/>
</dbReference>
<dbReference type="InterPro" id="IPR003439">
    <property type="entry name" value="ABC_transporter-like_ATP-bd"/>
</dbReference>
<dbReference type="SMART" id="SM00382">
    <property type="entry name" value="AAA"/>
    <property type="match status" value="1"/>
</dbReference>
<dbReference type="Proteomes" id="UP000199435">
    <property type="component" value="Unassembled WGS sequence"/>
</dbReference>
<dbReference type="PROSITE" id="PS00211">
    <property type="entry name" value="ABC_TRANSPORTER_1"/>
    <property type="match status" value="1"/>
</dbReference>
<dbReference type="CDD" id="cd03293">
    <property type="entry name" value="ABC_NrtD_SsuB_transporters"/>
    <property type="match status" value="1"/>
</dbReference>
<evidence type="ECO:0000256" key="4">
    <source>
        <dbReference type="ARBA" id="ARBA00022840"/>
    </source>
</evidence>
<reference evidence="7" key="1">
    <citation type="submission" date="2016-08" db="EMBL/GenBank/DDBJ databases">
        <authorList>
            <person name="Varghese N."/>
            <person name="Submissions Spin"/>
        </authorList>
    </citation>
    <scope>NUCLEOTIDE SEQUENCE [LARGE SCALE GENOMIC DNA]</scope>
    <source>
        <strain evidence="7">HAMBI 2971</strain>
    </source>
</reference>
<keyword evidence="2" id="KW-0813">Transport</keyword>
<evidence type="ECO:0000313" key="6">
    <source>
        <dbReference type="EMBL" id="SCB23173.1"/>
    </source>
</evidence>
<sequence>MLTLRKLGKTYANGTRALEGFSLDLSPGEIVAIIGGSGCGKSTLLRLISGLESPTHGTVELNGDPVSKPHPLINLIFQEPRLLPWLSVANNVGFGLAELGGDDRRQRVEAALQKVGLGKFGGRWPKELSGGQAQRVAIARALVTRPEILLLDEPFSALDAFTRADLQDHLLDIWSETRPTLVLVTHDIDEALVLADRIIVMRPWPGRILDEIRIDLPRKRGRASASFEAAKRQLLSSLNRSLQPS</sequence>
<dbReference type="InterPro" id="IPR017871">
    <property type="entry name" value="ABC_transporter-like_CS"/>
</dbReference>
<dbReference type="RefSeq" id="WP_092846661.1">
    <property type="nucleotide sequence ID" value="NZ_FMAH01000009.1"/>
</dbReference>
<dbReference type="GO" id="GO:0005524">
    <property type="term" value="F:ATP binding"/>
    <property type="evidence" value="ECO:0007669"/>
    <property type="project" value="UniProtKB-KW"/>
</dbReference>
<name>A0A1C3V629_9HYPH</name>
<dbReference type="InterPro" id="IPR027417">
    <property type="entry name" value="P-loop_NTPase"/>
</dbReference>
<comment type="similarity">
    <text evidence="1">Belongs to the ABC transporter superfamily.</text>
</comment>
<dbReference type="PANTHER" id="PTHR42788">
    <property type="entry name" value="TAURINE IMPORT ATP-BINDING PROTEIN-RELATED"/>
    <property type="match status" value="1"/>
</dbReference>
<dbReference type="GO" id="GO:0016887">
    <property type="term" value="F:ATP hydrolysis activity"/>
    <property type="evidence" value="ECO:0007669"/>
    <property type="project" value="InterPro"/>
</dbReference>
<protein>
    <submittedName>
        <fullName evidence="6">Sulfonate transport system ATP-binding protein</fullName>
    </submittedName>
</protein>
<keyword evidence="3" id="KW-0547">Nucleotide-binding</keyword>